<protein>
    <submittedName>
        <fullName evidence="1">Uncharacterized protein</fullName>
    </submittedName>
</protein>
<organism evidence="1 2">
    <name type="scientific">Aspergillus leporis</name>
    <dbReference type="NCBI Taxonomy" id="41062"/>
    <lineage>
        <taxon>Eukaryota</taxon>
        <taxon>Fungi</taxon>
        <taxon>Dikarya</taxon>
        <taxon>Ascomycota</taxon>
        <taxon>Pezizomycotina</taxon>
        <taxon>Eurotiomycetes</taxon>
        <taxon>Eurotiomycetidae</taxon>
        <taxon>Eurotiales</taxon>
        <taxon>Aspergillaceae</taxon>
        <taxon>Aspergillus</taxon>
        <taxon>Aspergillus subgen. Circumdati</taxon>
    </lineage>
</organism>
<dbReference type="EMBL" id="ML732279">
    <property type="protein sequence ID" value="KAB8071220.1"/>
    <property type="molecule type" value="Genomic_DNA"/>
</dbReference>
<dbReference type="Proteomes" id="UP000326565">
    <property type="component" value="Unassembled WGS sequence"/>
</dbReference>
<keyword evidence="2" id="KW-1185">Reference proteome</keyword>
<evidence type="ECO:0000313" key="1">
    <source>
        <dbReference type="EMBL" id="KAB8071220.1"/>
    </source>
</evidence>
<proteinExistence type="predicted"/>
<evidence type="ECO:0000313" key="2">
    <source>
        <dbReference type="Proteomes" id="UP000326565"/>
    </source>
</evidence>
<accession>A0A5N5WVP6</accession>
<dbReference type="OrthoDB" id="4851849at2759"/>
<dbReference type="PANTHER" id="PTHR42037:SF1">
    <property type="match status" value="1"/>
</dbReference>
<dbReference type="AlphaFoldDB" id="A0A5N5WVP6"/>
<reference evidence="1 2" key="1">
    <citation type="submission" date="2019-04" db="EMBL/GenBank/DDBJ databases">
        <title>Friends and foes A comparative genomics study of 23 Aspergillus species from section Flavi.</title>
        <authorList>
            <consortium name="DOE Joint Genome Institute"/>
            <person name="Kjaerbolling I."/>
            <person name="Vesth T."/>
            <person name="Frisvad J.C."/>
            <person name="Nybo J.L."/>
            <person name="Theobald S."/>
            <person name="Kildgaard S."/>
            <person name="Isbrandt T."/>
            <person name="Kuo A."/>
            <person name="Sato A."/>
            <person name="Lyhne E.K."/>
            <person name="Kogle M.E."/>
            <person name="Wiebenga A."/>
            <person name="Kun R.S."/>
            <person name="Lubbers R.J."/>
            <person name="Makela M.R."/>
            <person name="Barry K."/>
            <person name="Chovatia M."/>
            <person name="Clum A."/>
            <person name="Daum C."/>
            <person name="Haridas S."/>
            <person name="He G."/>
            <person name="LaButti K."/>
            <person name="Lipzen A."/>
            <person name="Mondo S."/>
            <person name="Riley R."/>
            <person name="Salamov A."/>
            <person name="Simmons B.A."/>
            <person name="Magnuson J.K."/>
            <person name="Henrissat B."/>
            <person name="Mortensen U.H."/>
            <person name="Larsen T.O."/>
            <person name="Devries R.P."/>
            <person name="Grigoriev I.V."/>
            <person name="Machida M."/>
            <person name="Baker S.E."/>
            <person name="Andersen M.R."/>
        </authorList>
    </citation>
    <scope>NUCLEOTIDE SEQUENCE [LARGE SCALE GENOMIC DNA]</scope>
    <source>
        <strain evidence="1 2">CBS 151.66</strain>
    </source>
</reference>
<sequence length="444" mass="49650">MGLPHDGTPTAKSLAIRLSPDVCHQCLWKRRNVSIRSEIGSLVASPPRHVVQYLGLISGQMDPLVINSYHRILSRFYDPLFLLKVLGQTRGDDAPSNDRIQQLEQTQLRRFLQNLSYICDFDKGGISCTAIGPEGSTTFYKFWVTSNTVNGRIIDFLNTVLSTLQVVSSSPLSESKSKKAGFVESCIRFAAETIKKETVGKLVFNIRAYQYRVSLIKSLARRLATWIDSIQAIDDNFKFCQFALVEDAGHLSHLLETCHVYAIEPIPPVTQSTPDSYITLHGILNRMLNRNDPMRSKIESALIQLNARSSYFEEYMIQHSHGTPQINLKPACLFCEYFKYHPARMKPPLVKSFRKNDTDSECQRQAHRATSIQIVKPEAPMHGTLARSGETSDAELSGLETAKLPKQQATEGKFDITQTPIEAGKGEIADGDFDSDAGGVSIYM</sequence>
<dbReference type="PANTHER" id="PTHR42037">
    <property type="match status" value="1"/>
</dbReference>
<gene>
    <name evidence="1" type="ORF">BDV29DRAFT_193454</name>
</gene>
<name>A0A5N5WVP6_9EURO</name>